<evidence type="ECO:0000256" key="1">
    <source>
        <dbReference type="ARBA" id="ARBA00007447"/>
    </source>
</evidence>
<accession>A0AA38CX27</accession>
<dbReference type="SUPFAM" id="SSF50630">
    <property type="entry name" value="Acid proteases"/>
    <property type="match status" value="1"/>
</dbReference>
<evidence type="ECO:0000313" key="3">
    <source>
        <dbReference type="EMBL" id="KAH9304859.1"/>
    </source>
</evidence>
<sequence>TPHQLYKPCSVMSCKDPLCAFVQAASEQKSDYSSSRQCHYDIKYADGGFSMGVLVRDNVPVFLTNGSHTWDDSTFGCGYDEDGSLAKSLAQMVFWVLVVIQRVSYLSGQSK</sequence>
<dbReference type="Pfam" id="PF14543">
    <property type="entry name" value="TAXi_N"/>
    <property type="match status" value="1"/>
</dbReference>
<feature type="domain" description="Xylanase inhibitor N-terminal" evidence="2">
    <location>
        <begin position="10"/>
        <end position="88"/>
    </location>
</feature>
<evidence type="ECO:0000259" key="2">
    <source>
        <dbReference type="Pfam" id="PF14543"/>
    </source>
</evidence>
<name>A0AA38CX27_TAXCH</name>
<dbReference type="EMBL" id="JAHRHJ020000008">
    <property type="protein sequence ID" value="KAH9304859.1"/>
    <property type="molecule type" value="Genomic_DNA"/>
</dbReference>
<dbReference type="AlphaFoldDB" id="A0AA38CX27"/>
<gene>
    <name evidence="3" type="ORF">KI387_009263</name>
</gene>
<dbReference type="Proteomes" id="UP000824469">
    <property type="component" value="Unassembled WGS sequence"/>
</dbReference>
<comment type="similarity">
    <text evidence="1">Belongs to the peptidase A1 family.</text>
</comment>
<dbReference type="InterPro" id="IPR032861">
    <property type="entry name" value="TAXi_N"/>
</dbReference>
<feature type="non-terminal residue" evidence="3">
    <location>
        <position position="111"/>
    </location>
</feature>
<organism evidence="3 4">
    <name type="scientific">Taxus chinensis</name>
    <name type="common">Chinese yew</name>
    <name type="synonym">Taxus wallichiana var. chinensis</name>
    <dbReference type="NCBI Taxonomy" id="29808"/>
    <lineage>
        <taxon>Eukaryota</taxon>
        <taxon>Viridiplantae</taxon>
        <taxon>Streptophyta</taxon>
        <taxon>Embryophyta</taxon>
        <taxon>Tracheophyta</taxon>
        <taxon>Spermatophyta</taxon>
        <taxon>Pinopsida</taxon>
        <taxon>Pinidae</taxon>
        <taxon>Conifers II</taxon>
        <taxon>Cupressales</taxon>
        <taxon>Taxaceae</taxon>
        <taxon>Taxus</taxon>
    </lineage>
</organism>
<protein>
    <recommendedName>
        <fullName evidence="2">Xylanase inhibitor N-terminal domain-containing protein</fullName>
    </recommendedName>
</protein>
<reference evidence="3 4" key="1">
    <citation type="journal article" date="2021" name="Nat. Plants">
        <title>The Taxus genome provides insights into paclitaxel biosynthesis.</title>
        <authorList>
            <person name="Xiong X."/>
            <person name="Gou J."/>
            <person name="Liao Q."/>
            <person name="Li Y."/>
            <person name="Zhou Q."/>
            <person name="Bi G."/>
            <person name="Li C."/>
            <person name="Du R."/>
            <person name="Wang X."/>
            <person name="Sun T."/>
            <person name="Guo L."/>
            <person name="Liang H."/>
            <person name="Lu P."/>
            <person name="Wu Y."/>
            <person name="Zhang Z."/>
            <person name="Ro D.K."/>
            <person name="Shang Y."/>
            <person name="Huang S."/>
            <person name="Yan J."/>
        </authorList>
    </citation>
    <scope>NUCLEOTIDE SEQUENCE [LARGE SCALE GENOMIC DNA]</scope>
    <source>
        <strain evidence="3">Ta-2019</strain>
    </source>
</reference>
<feature type="non-terminal residue" evidence="3">
    <location>
        <position position="1"/>
    </location>
</feature>
<dbReference type="InterPro" id="IPR021109">
    <property type="entry name" value="Peptidase_aspartic_dom_sf"/>
</dbReference>
<proteinExistence type="inferred from homology"/>
<dbReference type="Gene3D" id="2.40.70.10">
    <property type="entry name" value="Acid Proteases"/>
    <property type="match status" value="1"/>
</dbReference>
<evidence type="ECO:0000313" key="4">
    <source>
        <dbReference type="Proteomes" id="UP000824469"/>
    </source>
</evidence>
<comment type="caution">
    <text evidence="3">The sequence shown here is derived from an EMBL/GenBank/DDBJ whole genome shotgun (WGS) entry which is preliminary data.</text>
</comment>
<keyword evidence="4" id="KW-1185">Reference proteome</keyword>